<reference evidence="4 5" key="1">
    <citation type="submission" date="2019-08" db="EMBL/GenBank/DDBJ databases">
        <title>Genomes of Antarctic Bizionia species.</title>
        <authorList>
            <person name="Bowman J.P."/>
        </authorList>
    </citation>
    <scope>NUCLEOTIDE SEQUENCE [LARGE SCALE GENOMIC DNA]</scope>
    <source>
        <strain evidence="4 5">HFD</strain>
    </source>
</reference>
<feature type="signal peptide" evidence="2">
    <location>
        <begin position="1"/>
        <end position="19"/>
    </location>
</feature>
<evidence type="ECO:0000313" key="5">
    <source>
        <dbReference type="Proteomes" id="UP000323324"/>
    </source>
</evidence>
<dbReference type="RefSeq" id="WP_148368885.1">
    <property type="nucleotide sequence ID" value="NZ_VSKM01000004.1"/>
</dbReference>
<dbReference type="Proteomes" id="UP000323324">
    <property type="component" value="Unassembled WGS sequence"/>
</dbReference>
<evidence type="ECO:0000256" key="1">
    <source>
        <dbReference type="ARBA" id="ARBA00022729"/>
    </source>
</evidence>
<dbReference type="InterPro" id="IPR019026">
    <property type="entry name" value="Peptidase_M64_IgA"/>
</dbReference>
<dbReference type="NCBIfam" id="TIGR04183">
    <property type="entry name" value="Por_Secre_tail"/>
    <property type="match status" value="1"/>
</dbReference>
<gene>
    <name evidence="4" type="ORF">ES676_04700</name>
</gene>
<name>A0A8H2QJT9_9FLAO</name>
<dbReference type="GO" id="GO:0008237">
    <property type="term" value="F:metallopeptidase activity"/>
    <property type="evidence" value="ECO:0007669"/>
    <property type="project" value="InterPro"/>
</dbReference>
<sequence>MKTIFITLLIVFSCFTVQAQVFPVENILVNGAVDNHINLVLIGDGYTAAEEGLFISDAQAFTTGIFNQTPFKEYKNFFNVYAIKVASNESGADHPGTATDVTEPYHPIQMVDTYFDSTFDSYNVHRLLTCNNLLVSQVVFANIPSYDQIVVLTNSPHYGGSGGAIAIGTTHSSGSEIALHEIGHSFSELKDEYWAGDYYAEEGINLTQNNDPTTVKWSNWMGVNGIGTYQHCCGETSGTWYKPHTTCKMEVLGNAFCSVCSDGIIEKIHDYVATIESFLPDNSITLEPDTYPIPFNLNVIYPMPNTLAISWHLNATTIAGNTDSLQLDENDFVMGSNTLTANVIDDSNLQAINDHTTIHVNTVTWTIDNNTLGIDLVAAFSATTTLKLYPNPASKAITISLETPQDESVALAIYALEGRLINKTNFTSNTAFVFPVNTLSSGTYVFTLTTENGTRIDKRVVID</sequence>
<accession>A0A8H2QJT9</accession>
<evidence type="ECO:0000313" key="4">
    <source>
        <dbReference type="EMBL" id="TYB76648.1"/>
    </source>
</evidence>
<evidence type="ECO:0000256" key="2">
    <source>
        <dbReference type="SAM" id="SignalP"/>
    </source>
</evidence>
<dbReference type="AlphaFoldDB" id="A0A8H2QJT9"/>
<dbReference type="Pfam" id="PF18962">
    <property type="entry name" value="Por_Secre_tail"/>
    <property type="match status" value="1"/>
</dbReference>
<proteinExistence type="predicted"/>
<feature type="chain" id="PRO_5034591807" evidence="2">
    <location>
        <begin position="20"/>
        <end position="463"/>
    </location>
</feature>
<dbReference type="Pfam" id="PF09471">
    <property type="entry name" value="Peptidase_M64"/>
    <property type="match status" value="1"/>
</dbReference>
<dbReference type="InterPro" id="IPR024079">
    <property type="entry name" value="MetalloPept_cat_dom_sf"/>
</dbReference>
<dbReference type="Gene3D" id="3.40.390.10">
    <property type="entry name" value="Collagenase (Catalytic Domain)"/>
    <property type="match status" value="1"/>
</dbReference>
<keyword evidence="5" id="KW-1185">Reference proteome</keyword>
<evidence type="ECO:0000259" key="3">
    <source>
        <dbReference type="Pfam" id="PF18962"/>
    </source>
</evidence>
<organism evidence="4 5">
    <name type="scientific">Bizionia saleffrena</name>
    <dbReference type="NCBI Taxonomy" id="291189"/>
    <lineage>
        <taxon>Bacteria</taxon>
        <taxon>Pseudomonadati</taxon>
        <taxon>Bacteroidota</taxon>
        <taxon>Flavobacteriia</taxon>
        <taxon>Flavobacteriales</taxon>
        <taxon>Flavobacteriaceae</taxon>
        <taxon>Bizionia</taxon>
    </lineage>
</organism>
<protein>
    <submittedName>
        <fullName evidence="4">T9SS type A sorting domain-containing protein</fullName>
    </submittedName>
</protein>
<dbReference type="EMBL" id="VSKM01000004">
    <property type="protein sequence ID" value="TYB76648.1"/>
    <property type="molecule type" value="Genomic_DNA"/>
</dbReference>
<keyword evidence="1 2" id="KW-0732">Signal</keyword>
<feature type="domain" description="Secretion system C-terminal sorting" evidence="3">
    <location>
        <begin position="388"/>
        <end position="462"/>
    </location>
</feature>
<comment type="caution">
    <text evidence="4">The sequence shown here is derived from an EMBL/GenBank/DDBJ whole genome shotgun (WGS) entry which is preliminary data.</text>
</comment>
<dbReference type="InterPro" id="IPR026444">
    <property type="entry name" value="Secre_tail"/>
</dbReference>